<name>A0A2N6NE67_BEABA</name>
<gene>
    <name evidence="1" type="ORF">BM221_008946</name>
</gene>
<dbReference type="Proteomes" id="UP000235728">
    <property type="component" value="Unassembled WGS sequence"/>
</dbReference>
<reference evidence="1 2" key="1">
    <citation type="journal article" date="2016" name="Appl. Microbiol. Biotechnol.">
        <title>Characterization of T-DNA insertion mutants with decreased virulence in the entomopathogenic fungus Beauveria bassiana JEF-007.</title>
        <authorList>
            <person name="Kim S."/>
            <person name="Lee S.J."/>
            <person name="Nai Y.S."/>
            <person name="Yu J.S."/>
            <person name="Lee M.R."/>
            <person name="Yang Y.T."/>
            <person name="Kim J.S."/>
        </authorList>
    </citation>
    <scope>NUCLEOTIDE SEQUENCE [LARGE SCALE GENOMIC DNA]</scope>
    <source>
        <strain evidence="1 2">JEF-007</strain>
    </source>
</reference>
<sequence>MACSYDKAPHSGSLLELYDADRATIRDFPKKYTFFDQTSNFYTEYTIPRKITMQDLRAALDQYSQRAAGDEAYLAHEHLKVRRWKASSQVEFAFW</sequence>
<protein>
    <submittedName>
        <fullName evidence="1">Uncharacterized protein</fullName>
    </submittedName>
</protein>
<comment type="caution">
    <text evidence="1">The sequence shown here is derived from an EMBL/GenBank/DDBJ whole genome shotgun (WGS) entry which is preliminary data.</text>
</comment>
<evidence type="ECO:0000313" key="1">
    <source>
        <dbReference type="EMBL" id="PMB65585.1"/>
    </source>
</evidence>
<organism evidence="1 2">
    <name type="scientific">Beauveria bassiana</name>
    <name type="common">White muscardine disease fungus</name>
    <name type="synonym">Tritirachium shiotae</name>
    <dbReference type="NCBI Taxonomy" id="176275"/>
    <lineage>
        <taxon>Eukaryota</taxon>
        <taxon>Fungi</taxon>
        <taxon>Dikarya</taxon>
        <taxon>Ascomycota</taxon>
        <taxon>Pezizomycotina</taxon>
        <taxon>Sordariomycetes</taxon>
        <taxon>Hypocreomycetidae</taxon>
        <taxon>Hypocreales</taxon>
        <taxon>Cordycipitaceae</taxon>
        <taxon>Beauveria</taxon>
    </lineage>
</organism>
<dbReference type="EMBL" id="MRVG01000010">
    <property type="protein sequence ID" value="PMB65585.1"/>
    <property type="molecule type" value="Genomic_DNA"/>
</dbReference>
<proteinExistence type="predicted"/>
<evidence type="ECO:0000313" key="2">
    <source>
        <dbReference type="Proteomes" id="UP000235728"/>
    </source>
</evidence>
<accession>A0A2N6NE67</accession>
<dbReference type="AlphaFoldDB" id="A0A2N6NE67"/>